<dbReference type="InterPro" id="IPR001304">
    <property type="entry name" value="C-type_lectin-like"/>
</dbReference>
<feature type="chain" id="PRO_5041944242" description="C-type lectin domain-containing protein" evidence="2">
    <location>
        <begin position="16"/>
        <end position="228"/>
    </location>
</feature>
<dbReference type="PROSITE" id="PS50041">
    <property type="entry name" value="C_TYPE_LECTIN_2"/>
    <property type="match status" value="1"/>
</dbReference>
<protein>
    <recommendedName>
        <fullName evidence="3">C-type lectin domain-containing protein</fullName>
    </recommendedName>
</protein>
<evidence type="ECO:0000256" key="1">
    <source>
        <dbReference type="ARBA" id="ARBA00023157"/>
    </source>
</evidence>
<accession>A0AAD7ZVN0</accession>
<keyword evidence="5" id="KW-1185">Reference proteome</keyword>
<dbReference type="EMBL" id="JASPKZ010006462">
    <property type="protein sequence ID" value="KAJ9587266.1"/>
    <property type="molecule type" value="Genomic_DNA"/>
</dbReference>
<feature type="domain" description="C-type lectin" evidence="3">
    <location>
        <begin position="129"/>
        <end position="226"/>
    </location>
</feature>
<dbReference type="AlphaFoldDB" id="A0AAD7ZVN0"/>
<dbReference type="Gene3D" id="3.10.100.10">
    <property type="entry name" value="Mannose-Binding Protein A, subunit A"/>
    <property type="match status" value="1"/>
</dbReference>
<dbReference type="InterPro" id="IPR016186">
    <property type="entry name" value="C-type_lectin-like/link_sf"/>
</dbReference>
<organism evidence="4 5">
    <name type="scientific">Diploptera punctata</name>
    <name type="common">Pacific beetle cockroach</name>
    <dbReference type="NCBI Taxonomy" id="6984"/>
    <lineage>
        <taxon>Eukaryota</taxon>
        <taxon>Metazoa</taxon>
        <taxon>Ecdysozoa</taxon>
        <taxon>Arthropoda</taxon>
        <taxon>Hexapoda</taxon>
        <taxon>Insecta</taxon>
        <taxon>Pterygota</taxon>
        <taxon>Neoptera</taxon>
        <taxon>Polyneoptera</taxon>
        <taxon>Dictyoptera</taxon>
        <taxon>Blattodea</taxon>
        <taxon>Blaberoidea</taxon>
        <taxon>Blaberidae</taxon>
        <taxon>Diplopterinae</taxon>
        <taxon>Diploptera</taxon>
    </lineage>
</organism>
<name>A0AAD7ZVN0_DIPPU</name>
<evidence type="ECO:0000259" key="3">
    <source>
        <dbReference type="PROSITE" id="PS50041"/>
    </source>
</evidence>
<dbReference type="Pfam" id="PF00059">
    <property type="entry name" value="Lectin_C"/>
    <property type="match status" value="1"/>
</dbReference>
<keyword evidence="1" id="KW-1015">Disulfide bond</keyword>
<dbReference type="SUPFAM" id="SSF56436">
    <property type="entry name" value="C-type lectin-like"/>
    <property type="match status" value="1"/>
</dbReference>
<dbReference type="InterPro" id="IPR018378">
    <property type="entry name" value="C-type_lectin_CS"/>
</dbReference>
<comment type="caution">
    <text evidence="4">The sequence shown here is derived from an EMBL/GenBank/DDBJ whole genome shotgun (WGS) entry which is preliminary data.</text>
</comment>
<feature type="signal peptide" evidence="2">
    <location>
        <begin position="1"/>
        <end position="15"/>
    </location>
</feature>
<keyword evidence="2" id="KW-0732">Signal</keyword>
<evidence type="ECO:0000313" key="4">
    <source>
        <dbReference type="EMBL" id="KAJ9587266.1"/>
    </source>
</evidence>
<dbReference type="PROSITE" id="PS00615">
    <property type="entry name" value="C_TYPE_LECTIN_1"/>
    <property type="match status" value="1"/>
</dbReference>
<dbReference type="InterPro" id="IPR016187">
    <property type="entry name" value="CTDL_fold"/>
</dbReference>
<proteinExistence type="predicted"/>
<reference evidence="4" key="1">
    <citation type="journal article" date="2023" name="IScience">
        <title>Live-bearing cockroach genome reveals convergent evolutionary mechanisms linked to viviparity in insects and beyond.</title>
        <authorList>
            <person name="Fouks B."/>
            <person name="Harrison M.C."/>
            <person name="Mikhailova A.A."/>
            <person name="Marchal E."/>
            <person name="English S."/>
            <person name="Carruthers M."/>
            <person name="Jennings E.C."/>
            <person name="Chiamaka E.L."/>
            <person name="Frigard R.A."/>
            <person name="Pippel M."/>
            <person name="Attardo G.M."/>
            <person name="Benoit J.B."/>
            <person name="Bornberg-Bauer E."/>
            <person name="Tobe S.S."/>
        </authorList>
    </citation>
    <scope>NUCLEOTIDE SEQUENCE</scope>
    <source>
        <strain evidence="4">Stay&amp;Tobe</strain>
    </source>
</reference>
<dbReference type="PANTHER" id="PTHR22803">
    <property type="entry name" value="MANNOSE, PHOSPHOLIPASE, LECTIN RECEPTOR RELATED"/>
    <property type="match status" value="1"/>
</dbReference>
<dbReference type="PROSITE" id="PS51257">
    <property type="entry name" value="PROKAR_LIPOPROTEIN"/>
    <property type="match status" value="1"/>
</dbReference>
<reference evidence="4" key="2">
    <citation type="submission" date="2023-05" db="EMBL/GenBank/DDBJ databases">
        <authorList>
            <person name="Fouks B."/>
        </authorList>
    </citation>
    <scope>NUCLEOTIDE SEQUENCE</scope>
    <source>
        <strain evidence="4">Stay&amp;Tobe</strain>
        <tissue evidence="4">Testes</tissue>
    </source>
</reference>
<dbReference type="InterPro" id="IPR050111">
    <property type="entry name" value="C-type_lectin/snaclec_domain"/>
</dbReference>
<evidence type="ECO:0000256" key="2">
    <source>
        <dbReference type="SAM" id="SignalP"/>
    </source>
</evidence>
<dbReference type="SMART" id="SM00034">
    <property type="entry name" value="CLECT"/>
    <property type="match status" value="1"/>
</dbReference>
<gene>
    <name evidence="4" type="ORF">L9F63_019215</name>
</gene>
<evidence type="ECO:0000313" key="5">
    <source>
        <dbReference type="Proteomes" id="UP001233999"/>
    </source>
</evidence>
<sequence length="228" mass="26260">MSARILLYVIMYTLAACTPRPPSTSTTIRLTAQRNDTGTWTAKFGDFQMIIEHKHFNDNSPSEEQDGTWTLKVKHTHTKTSLAMKIILTNIPMTLSLGYDAREYDLETKGYSYFPEVGWVRLNTAHWQWDQARKSCEADGGHLAIPDTLLKIKTFTRILKRKFSIIERAVKPNLTHRCEPFMPESVSIWFPNEPNNADPGEDCVTMHLEGKLRDVPCFYNLPFLCQIY</sequence>
<dbReference type="Proteomes" id="UP001233999">
    <property type="component" value="Unassembled WGS sequence"/>
</dbReference>